<dbReference type="EMBL" id="CAWUPB010001173">
    <property type="protein sequence ID" value="CAK7348824.1"/>
    <property type="molecule type" value="Genomic_DNA"/>
</dbReference>
<reference evidence="2 3" key="1">
    <citation type="submission" date="2024-01" db="EMBL/GenBank/DDBJ databases">
        <authorList>
            <person name="Waweru B."/>
        </authorList>
    </citation>
    <scope>NUCLEOTIDE SEQUENCE [LARGE SCALE GENOMIC DNA]</scope>
</reference>
<sequence length="341" mass="37886">MDQIHNESNSYKKLITDKSSSWLEIRLFYVRITPCVIESVPDHLTLRHLRRSISTPLEINGAKIPSSDSASIILRRDRLNKESSEVTYVSTDSVRVTCGVEFEVLDNKDMVLCGSLERIETTSWGSNGSVEGLENDAKTGWSLECCVAAGVFEGKSVFKSGFSSPIIEVYIAGCCGGVPVILTKTILVSPRKKPSRYAMLDAIPEDEELDNRKRNGVVNGVISNGLVQRKLQITEAEDDDDNESDEKIGNRYYSEDMYYGEDGQLSWFNAGVRVGVGIGLGMCLGVGIGVGLLMRSYQATTRNFRRRTPYEKCPQVHSDSRTYFVKGLKNLLSPVVNEKDN</sequence>
<evidence type="ECO:0000313" key="2">
    <source>
        <dbReference type="EMBL" id="CAK7348824.1"/>
    </source>
</evidence>
<keyword evidence="1" id="KW-1133">Transmembrane helix</keyword>
<protein>
    <recommendedName>
        <fullName evidence="4">Erythronate-4-phosphate dehydrogenase family protein</fullName>
    </recommendedName>
</protein>
<gene>
    <name evidence="2" type="ORF">DCAF_LOCUS21532</name>
</gene>
<organism evidence="2 3">
    <name type="scientific">Dovyalis caffra</name>
    <dbReference type="NCBI Taxonomy" id="77055"/>
    <lineage>
        <taxon>Eukaryota</taxon>
        <taxon>Viridiplantae</taxon>
        <taxon>Streptophyta</taxon>
        <taxon>Embryophyta</taxon>
        <taxon>Tracheophyta</taxon>
        <taxon>Spermatophyta</taxon>
        <taxon>Magnoliopsida</taxon>
        <taxon>eudicotyledons</taxon>
        <taxon>Gunneridae</taxon>
        <taxon>Pentapetalae</taxon>
        <taxon>rosids</taxon>
        <taxon>fabids</taxon>
        <taxon>Malpighiales</taxon>
        <taxon>Salicaceae</taxon>
        <taxon>Flacourtieae</taxon>
        <taxon>Dovyalis</taxon>
    </lineage>
</organism>
<keyword evidence="3" id="KW-1185">Reference proteome</keyword>
<keyword evidence="1" id="KW-0472">Membrane</keyword>
<dbReference type="PANTHER" id="PTHR37244:SF1">
    <property type="entry name" value="NADP-SPECIFIC GLUTAMATE DEHYDROGENASE"/>
    <property type="match status" value="1"/>
</dbReference>
<name>A0AAV1SBM4_9ROSI</name>
<dbReference type="PANTHER" id="PTHR37244">
    <property type="entry name" value="NADP-SPECIFIC GLUTAMATE DEHYDROGENASE"/>
    <property type="match status" value="1"/>
</dbReference>
<keyword evidence="1" id="KW-0812">Transmembrane</keyword>
<evidence type="ECO:0000256" key="1">
    <source>
        <dbReference type="SAM" id="Phobius"/>
    </source>
</evidence>
<evidence type="ECO:0008006" key="4">
    <source>
        <dbReference type="Google" id="ProtNLM"/>
    </source>
</evidence>
<dbReference type="AlphaFoldDB" id="A0AAV1SBM4"/>
<accession>A0AAV1SBM4</accession>
<comment type="caution">
    <text evidence="2">The sequence shown here is derived from an EMBL/GenBank/DDBJ whole genome shotgun (WGS) entry which is preliminary data.</text>
</comment>
<evidence type="ECO:0000313" key="3">
    <source>
        <dbReference type="Proteomes" id="UP001314170"/>
    </source>
</evidence>
<proteinExistence type="predicted"/>
<feature type="transmembrane region" description="Helical" evidence="1">
    <location>
        <begin position="274"/>
        <end position="297"/>
    </location>
</feature>
<dbReference type="Proteomes" id="UP001314170">
    <property type="component" value="Unassembled WGS sequence"/>
</dbReference>